<evidence type="ECO:0000256" key="2">
    <source>
        <dbReference type="ARBA" id="ARBA00022694"/>
    </source>
</evidence>
<dbReference type="Pfam" id="PF00825">
    <property type="entry name" value="Ribonuclease_P"/>
    <property type="match status" value="1"/>
</dbReference>
<dbReference type="InterPro" id="IPR014721">
    <property type="entry name" value="Ribsml_uS5_D2-typ_fold_subgr"/>
</dbReference>
<evidence type="ECO:0000256" key="4">
    <source>
        <dbReference type="ARBA" id="ARBA00022759"/>
    </source>
</evidence>
<dbReference type="HAMAP" id="MF_00227">
    <property type="entry name" value="RNase_P"/>
    <property type="match status" value="1"/>
</dbReference>
<dbReference type="InterPro" id="IPR020539">
    <property type="entry name" value="RNase_P_CS"/>
</dbReference>
<dbReference type="EC" id="3.1.26.5" evidence="7 8"/>
<dbReference type="GO" id="GO:0000049">
    <property type="term" value="F:tRNA binding"/>
    <property type="evidence" value="ECO:0007669"/>
    <property type="project" value="UniProtKB-UniRule"/>
</dbReference>
<dbReference type="PANTHER" id="PTHR33992:SF1">
    <property type="entry name" value="RIBONUCLEASE P PROTEIN COMPONENT"/>
    <property type="match status" value="1"/>
</dbReference>
<evidence type="ECO:0000256" key="3">
    <source>
        <dbReference type="ARBA" id="ARBA00022722"/>
    </source>
</evidence>
<evidence type="ECO:0000256" key="6">
    <source>
        <dbReference type="ARBA" id="ARBA00022884"/>
    </source>
</evidence>
<gene>
    <name evidence="7" type="primary">rnpA</name>
    <name evidence="9" type="ORF">ENR64_10830</name>
</gene>
<dbReference type="InterPro" id="IPR020568">
    <property type="entry name" value="Ribosomal_Su5_D2-typ_SF"/>
</dbReference>
<sequence length="131" mass="14988">MALSKSHRLRSRSDFSLVYQKGDRHKSAHLTLRVLKRSSIQSIKDLCEGAKPLCPSRFGIAIGLKVSKKATTRNRIKRQIRAILRQFLPRLAPGWDVVVVVHPQAVRCDYEQFLRELEQLLTKAEVINGRS</sequence>
<dbReference type="SUPFAM" id="SSF54211">
    <property type="entry name" value="Ribosomal protein S5 domain 2-like"/>
    <property type="match status" value="1"/>
</dbReference>
<dbReference type="Gene3D" id="3.30.230.10">
    <property type="match status" value="1"/>
</dbReference>
<proteinExistence type="inferred from homology"/>
<keyword evidence="5 7" id="KW-0378">Hydrolase</keyword>
<dbReference type="PROSITE" id="PS00648">
    <property type="entry name" value="RIBONUCLEASE_P"/>
    <property type="match status" value="1"/>
</dbReference>
<keyword evidence="6 7" id="KW-0694">RNA-binding</keyword>
<comment type="function">
    <text evidence="1 7">RNaseP catalyzes the removal of the 5'-leader sequence from pre-tRNA to produce the mature 5'-terminus. It can also cleave other RNA substrates such as 4.5S RNA. The protein component plays an auxiliary but essential role in vivo by binding to the 5'-leader sequence and broadening the substrate specificity of the ribozyme.</text>
</comment>
<dbReference type="EMBL" id="DSRU01000159">
    <property type="protein sequence ID" value="HFM98229.1"/>
    <property type="molecule type" value="Genomic_DNA"/>
</dbReference>
<dbReference type="GO" id="GO:0042781">
    <property type="term" value="F:3'-tRNA processing endoribonuclease activity"/>
    <property type="evidence" value="ECO:0007669"/>
    <property type="project" value="TreeGrafter"/>
</dbReference>
<comment type="similarity">
    <text evidence="7">Belongs to the RnpA family.</text>
</comment>
<accession>A0A7C3KD88</accession>
<dbReference type="AlphaFoldDB" id="A0A7C3KD88"/>
<keyword evidence="2 7" id="KW-0819">tRNA processing</keyword>
<name>A0A7C3KD88_9CYAN</name>
<evidence type="ECO:0000256" key="1">
    <source>
        <dbReference type="ARBA" id="ARBA00002663"/>
    </source>
</evidence>
<evidence type="ECO:0000256" key="5">
    <source>
        <dbReference type="ARBA" id="ARBA00022801"/>
    </source>
</evidence>
<keyword evidence="4 7" id="KW-0255">Endonuclease</keyword>
<protein>
    <recommendedName>
        <fullName evidence="7 8">Ribonuclease P protein component</fullName>
        <shortName evidence="7">RNase P protein</shortName>
        <shortName evidence="7">RNaseP protein</shortName>
        <ecNumber evidence="7 8">3.1.26.5</ecNumber>
    </recommendedName>
    <alternativeName>
        <fullName evidence="7">Protein C5</fullName>
    </alternativeName>
</protein>
<dbReference type="InterPro" id="IPR000100">
    <property type="entry name" value="RNase_P"/>
</dbReference>
<dbReference type="GO" id="GO:0030677">
    <property type="term" value="C:ribonuclease P complex"/>
    <property type="evidence" value="ECO:0007669"/>
    <property type="project" value="TreeGrafter"/>
</dbReference>
<comment type="catalytic activity">
    <reaction evidence="7">
        <text>Endonucleolytic cleavage of RNA, removing 5'-extranucleotides from tRNA precursor.</text>
        <dbReference type="EC" id="3.1.26.5"/>
    </reaction>
</comment>
<evidence type="ECO:0000313" key="9">
    <source>
        <dbReference type="EMBL" id="HFM98229.1"/>
    </source>
</evidence>
<reference evidence="9" key="1">
    <citation type="journal article" date="2020" name="mSystems">
        <title>Genome- and Community-Level Interaction Insights into Carbon Utilization and Element Cycling Functions of Hydrothermarchaeota in Hydrothermal Sediment.</title>
        <authorList>
            <person name="Zhou Z."/>
            <person name="Liu Y."/>
            <person name="Xu W."/>
            <person name="Pan J."/>
            <person name="Luo Z.H."/>
            <person name="Li M."/>
        </authorList>
    </citation>
    <scope>NUCLEOTIDE SEQUENCE [LARGE SCALE GENOMIC DNA]</scope>
    <source>
        <strain evidence="9">SpSt-418</strain>
    </source>
</reference>
<comment type="subunit">
    <text evidence="7">Consists of a catalytic RNA component (M1 or rnpB) and a protein subunit.</text>
</comment>
<comment type="caution">
    <text evidence="9">The sequence shown here is derived from an EMBL/GenBank/DDBJ whole genome shotgun (WGS) entry which is preliminary data.</text>
</comment>
<dbReference type="PANTHER" id="PTHR33992">
    <property type="entry name" value="RIBONUCLEASE P PROTEIN COMPONENT"/>
    <property type="match status" value="1"/>
</dbReference>
<organism evidence="9">
    <name type="scientific">Oscillatoriales cyanobacterium SpSt-418</name>
    <dbReference type="NCBI Taxonomy" id="2282169"/>
    <lineage>
        <taxon>Bacteria</taxon>
        <taxon>Bacillati</taxon>
        <taxon>Cyanobacteriota</taxon>
        <taxon>Cyanophyceae</taxon>
        <taxon>Oscillatoriophycideae</taxon>
        <taxon>Oscillatoriales</taxon>
    </lineage>
</organism>
<evidence type="ECO:0000256" key="7">
    <source>
        <dbReference type="HAMAP-Rule" id="MF_00227"/>
    </source>
</evidence>
<keyword evidence="3 7" id="KW-0540">Nuclease</keyword>
<dbReference type="GO" id="GO:0001682">
    <property type="term" value="P:tRNA 5'-leader removal"/>
    <property type="evidence" value="ECO:0007669"/>
    <property type="project" value="UniProtKB-UniRule"/>
</dbReference>
<dbReference type="GO" id="GO:0004526">
    <property type="term" value="F:ribonuclease P activity"/>
    <property type="evidence" value="ECO:0007669"/>
    <property type="project" value="UniProtKB-UniRule"/>
</dbReference>
<evidence type="ECO:0000256" key="8">
    <source>
        <dbReference type="NCBIfam" id="TIGR00188"/>
    </source>
</evidence>
<dbReference type="NCBIfam" id="TIGR00188">
    <property type="entry name" value="rnpA"/>
    <property type="match status" value="1"/>
</dbReference>